<feature type="transmembrane region" description="Helical" evidence="1">
    <location>
        <begin position="158"/>
        <end position="175"/>
    </location>
</feature>
<gene>
    <name evidence="2" type="ORF">SAMN04489832_0623</name>
</gene>
<evidence type="ECO:0000313" key="3">
    <source>
        <dbReference type="Proteomes" id="UP000185124"/>
    </source>
</evidence>
<dbReference type="AlphaFoldDB" id="A0A1N5U608"/>
<evidence type="ECO:0000313" key="2">
    <source>
        <dbReference type="EMBL" id="SIM56000.1"/>
    </source>
</evidence>
<name>A0A1N5U608_9ACTN</name>
<keyword evidence="1" id="KW-1133">Transmembrane helix</keyword>
<dbReference type="EMBL" id="FSQT01000001">
    <property type="protein sequence ID" value="SIM56000.1"/>
    <property type="molecule type" value="Genomic_DNA"/>
</dbReference>
<evidence type="ECO:0000256" key="1">
    <source>
        <dbReference type="SAM" id="Phobius"/>
    </source>
</evidence>
<keyword evidence="3" id="KW-1185">Reference proteome</keyword>
<keyword evidence="1" id="KW-0472">Membrane</keyword>
<feature type="transmembrane region" description="Helical" evidence="1">
    <location>
        <begin position="69"/>
        <end position="87"/>
    </location>
</feature>
<accession>A0A1N5U608</accession>
<sequence>MAYIAKDHNSTLRTPVPSAGPAPLVPDVAGLQPAGEQVRPIGTATDRGRGSAPTARTEVGPHLSAPVRYLLAGIRLALGWIFLWAFLDKMFGLGHETTAAKSWVNGGSPTEGFLGSATQGPFAGFYHSIAGAGLTDLLFMGALLAIGGALILGVAMRLAAGGGALLTLMMWTAVLPPASNPFMDDHLIYAAVLIVLALLGAGSTLGLGAIWAAIPLVRRTAWLK</sequence>
<reference evidence="3" key="1">
    <citation type="submission" date="2016-12" db="EMBL/GenBank/DDBJ databases">
        <authorList>
            <person name="Varghese N."/>
            <person name="Submissions S."/>
        </authorList>
    </citation>
    <scope>NUCLEOTIDE SEQUENCE [LARGE SCALE GENOMIC DNA]</scope>
    <source>
        <strain evidence="3">DSM 45599</strain>
    </source>
</reference>
<dbReference type="Proteomes" id="UP000185124">
    <property type="component" value="Unassembled WGS sequence"/>
</dbReference>
<protein>
    <submittedName>
        <fullName evidence="2">Thiosulfate dehydrogenase [quinone] large subunit</fullName>
    </submittedName>
</protein>
<keyword evidence="1" id="KW-0812">Transmembrane</keyword>
<dbReference type="RefSeq" id="WP_074308552.1">
    <property type="nucleotide sequence ID" value="NZ_FSQT01000001.1"/>
</dbReference>
<proteinExistence type="predicted"/>
<feature type="transmembrane region" description="Helical" evidence="1">
    <location>
        <begin position="187"/>
        <end position="214"/>
    </location>
</feature>
<dbReference type="OrthoDB" id="3253635at2"/>
<organism evidence="2 3">
    <name type="scientific">Micromonospora cremea</name>
    <dbReference type="NCBI Taxonomy" id="709881"/>
    <lineage>
        <taxon>Bacteria</taxon>
        <taxon>Bacillati</taxon>
        <taxon>Actinomycetota</taxon>
        <taxon>Actinomycetes</taxon>
        <taxon>Micromonosporales</taxon>
        <taxon>Micromonosporaceae</taxon>
        <taxon>Micromonospora</taxon>
    </lineage>
</organism>
<feature type="transmembrane region" description="Helical" evidence="1">
    <location>
        <begin position="125"/>
        <end position="151"/>
    </location>
</feature>